<keyword evidence="3" id="KW-1185">Reference proteome</keyword>
<gene>
    <name evidence="2" type="ORF">TJEJU_0102</name>
</gene>
<dbReference type="Proteomes" id="UP000215214">
    <property type="component" value="Chromosome TJEJU"/>
</dbReference>
<reference evidence="2 3" key="1">
    <citation type="submission" date="2017-07" db="EMBL/GenBank/DDBJ databases">
        <authorList>
            <person name="Sun Z.S."/>
            <person name="Albrecht U."/>
            <person name="Echele G."/>
            <person name="Lee C.C."/>
        </authorList>
    </citation>
    <scope>NUCLEOTIDE SEQUENCE [LARGE SCALE GENOMIC DNA]</scope>
    <source>
        <strain evidence="3">type strain: KCTC 22618</strain>
    </source>
</reference>
<evidence type="ECO:0000313" key="2">
    <source>
        <dbReference type="EMBL" id="SNR13911.1"/>
    </source>
</evidence>
<protein>
    <recommendedName>
        <fullName evidence="1">DUF2383 domain-containing protein</fullName>
    </recommendedName>
</protein>
<dbReference type="InterPro" id="IPR011971">
    <property type="entry name" value="CHP02284"/>
</dbReference>
<dbReference type="InterPro" id="IPR012347">
    <property type="entry name" value="Ferritin-like"/>
</dbReference>
<dbReference type="CDD" id="cd00657">
    <property type="entry name" value="Ferritin_like"/>
    <property type="match status" value="1"/>
</dbReference>
<dbReference type="KEGG" id="tje:TJEJU_0102"/>
<proteinExistence type="predicted"/>
<feature type="domain" description="DUF2383" evidence="1">
    <location>
        <begin position="8"/>
        <end position="116"/>
    </location>
</feature>
<dbReference type="NCBIfam" id="TIGR02284">
    <property type="entry name" value="PA2169 family four-helix-bundle protein"/>
    <property type="match status" value="1"/>
</dbReference>
<dbReference type="Pfam" id="PF09537">
    <property type="entry name" value="DUF2383"/>
    <property type="match status" value="1"/>
</dbReference>
<evidence type="ECO:0000259" key="1">
    <source>
        <dbReference type="Pfam" id="PF09537"/>
    </source>
</evidence>
<evidence type="ECO:0000313" key="3">
    <source>
        <dbReference type="Proteomes" id="UP000215214"/>
    </source>
</evidence>
<accession>A0A238U3X3</accession>
<dbReference type="AlphaFoldDB" id="A0A238U3X3"/>
<dbReference type="SUPFAM" id="SSF47240">
    <property type="entry name" value="Ferritin-like"/>
    <property type="match status" value="1"/>
</dbReference>
<dbReference type="InterPro" id="IPR019052">
    <property type="entry name" value="DUF2383"/>
</dbReference>
<name>A0A238U3X3_9FLAO</name>
<dbReference type="InterPro" id="IPR009078">
    <property type="entry name" value="Ferritin-like_SF"/>
</dbReference>
<organism evidence="2 3">
    <name type="scientific">Tenacibaculum jejuense</name>
    <dbReference type="NCBI Taxonomy" id="584609"/>
    <lineage>
        <taxon>Bacteria</taxon>
        <taxon>Pseudomonadati</taxon>
        <taxon>Bacteroidota</taxon>
        <taxon>Flavobacteriia</taxon>
        <taxon>Flavobacteriales</taxon>
        <taxon>Flavobacteriaceae</taxon>
        <taxon>Tenacibaculum</taxon>
    </lineage>
</organism>
<dbReference type="EMBL" id="LT899436">
    <property type="protein sequence ID" value="SNR13911.1"/>
    <property type="molecule type" value="Genomic_DNA"/>
</dbReference>
<dbReference type="Gene3D" id="1.20.1260.10">
    <property type="match status" value="1"/>
</dbReference>
<sequence>MYSYTQEVASQLNGLLMKNYDAEKGYQTAAENVNSDVLTSLFERKAEERKKFGNELKKEIRMFGQMPQDNGSNLGTIHRAWMDTKAFFSLDNDKSILEEAIRGEKAAINEYNEVIDSKEHLPETTAKMLRSHRNTILDDTILIKKLEEIK</sequence>
<dbReference type="RefSeq" id="WP_095068782.1">
    <property type="nucleotide sequence ID" value="NZ_LT899436.1"/>
</dbReference>
<dbReference type="OrthoDB" id="282393at2"/>